<feature type="non-terminal residue" evidence="2">
    <location>
        <position position="74"/>
    </location>
</feature>
<dbReference type="RefSeq" id="WP_349064882.1">
    <property type="nucleotide sequence ID" value="NZ_JBBMFP010000083.1"/>
</dbReference>
<accession>A0ABV1DVT3</accession>
<name>A0ABV1DVT3_9FIRM</name>
<dbReference type="EMBL" id="JBBMFP010000083">
    <property type="protein sequence ID" value="MEQ2434492.1"/>
    <property type="molecule type" value="Genomic_DNA"/>
</dbReference>
<gene>
    <name evidence="2" type="ORF">WMO65_26250</name>
</gene>
<protein>
    <submittedName>
        <fullName evidence="2">Uncharacterized protein</fullName>
    </submittedName>
</protein>
<proteinExistence type="predicted"/>
<feature type="compositionally biased region" description="Basic and acidic residues" evidence="1">
    <location>
        <begin position="54"/>
        <end position="63"/>
    </location>
</feature>
<evidence type="ECO:0000313" key="2">
    <source>
        <dbReference type="EMBL" id="MEQ2434492.1"/>
    </source>
</evidence>
<evidence type="ECO:0000256" key="1">
    <source>
        <dbReference type="SAM" id="MobiDB-lite"/>
    </source>
</evidence>
<reference evidence="2 3" key="1">
    <citation type="submission" date="2024-03" db="EMBL/GenBank/DDBJ databases">
        <title>Human intestinal bacterial collection.</title>
        <authorList>
            <person name="Pauvert C."/>
            <person name="Hitch T.C.A."/>
            <person name="Clavel T."/>
        </authorList>
    </citation>
    <scope>NUCLEOTIDE SEQUENCE [LARGE SCALE GENOMIC DNA]</scope>
    <source>
        <strain evidence="2 3">CLA-SR-H028</strain>
    </source>
</reference>
<evidence type="ECO:0000313" key="3">
    <source>
        <dbReference type="Proteomes" id="UP001457898"/>
    </source>
</evidence>
<sequence>MTGQLTISDYLQARDNERFKHCSQCVCQNCLYWWSGRCPFGGCYDDNRAKIDPYDKAHPDKPPRTAWSNWDKPG</sequence>
<organism evidence="2 3">
    <name type="scientific">Blautia caccae</name>
    <dbReference type="NCBI Taxonomy" id="3133175"/>
    <lineage>
        <taxon>Bacteria</taxon>
        <taxon>Bacillati</taxon>
        <taxon>Bacillota</taxon>
        <taxon>Clostridia</taxon>
        <taxon>Lachnospirales</taxon>
        <taxon>Lachnospiraceae</taxon>
        <taxon>Blautia</taxon>
    </lineage>
</organism>
<feature type="region of interest" description="Disordered" evidence="1">
    <location>
        <begin position="54"/>
        <end position="74"/>
    </location>
</feature>
<dbReference type="Proteomes" id="UP001457898">
    <property type="component" value="Unassembled WGS sequence"/>
</dbReference>
<comment type="caution">
    <text evidence="2">The sequence shown here is derived from an EMBL/GenBank/DDBJ whole genome shotgun (WGS) entry which is preliminary data.</text>
</comment>
<keyword evidence="3" id="KW-1185">Reference proteome</keyword>